<reference evidence="2" key="1">
    <citation type="journal article" date="2015" name="Nat. Genet.">
        <title>The genome and transcriptome of the zoonotic hookworm Ancylostoma ceylanicum identify infection-specific gene families.</title>
        <authorList>
            <person name="Schwarz E.M."/>
            <person name="Hu Y."/>
            <person name="Antoshechkin I."/>
            <person name="Miller M.M."/>
            <person name="Sternberg P.W."/>
            <person name="Aroian R.V."/>
        </authorList>
    </citation>
    <scope>NUCLEOTIDE SEQUENCE</scope>
    <source>
        <strain evidence="2">HY135</strain>
    </source>
</reference>
<comment type="caution">
    <text evidence="1">The sequence shown here is derived from an EMBL/GenBank/DDBJ whole genome shotgun (WGS) entry which is preliminary data.</text>
</comment>
<evidence type="ECO:0000313" key="2">
    <source>
        <dbReference type="Proteomes" id="UP000024635"/>
    </source>
</evidence>
<organism evidence="1 2">
    <name type="scientific">Ancylostoma ceylanicum</name>
    <dbReference type="NCBI Taxonomy" id="53326"/>
    <lineage>
        <taxon>Eukaryota</taxon>
        <taxon>Metazoa</taxon>
        <taxon>Ecdysozoa</taxon>
        <taxon>Nematoda</taxon>
        <taxon>Chromadorea</taxon>
        <taxon>Rhabditida</taxon>
        <taxon>Rhabditina</taxon>
        <taxon>Rhabditomorpha</taxon>
        <taxon>Strongyloidea</taxon>
        <taxon>Ancylostomatidae</taxon>
        <taxon>Ancylostomatinae</taxon>
        <taxon>Ancylostoma</taxon>
    </lineage>
</organism>
<accession>A0A016SJI9</accession>
<dbReference type="AlphaFoldDB" id="A0A016SJI9"/>
<keyword evidence="2" id="KW-1185">Reference proteome</keyword>
<gene>
    <name evidence="1" type="primary">Acey_s0213.g2267</name>
    <name evidence="1" type="ORF">Y032_0213g2267</name>
</gene>
<dbReference type="EMBL" id="JARK01001549">
    <property type="protein sequence ID" value="EYB90810.1"/>
    <property type="molecule type" value="Genomic_DNA"/>
</dbReference>
<name>A0A016SJI9_9BILA</name>
<sequence>MDATANSDSTWTTAPCLNMESNCTFKLSCSSAFFRVENYITMLASTCHRDCERHYTGGSCTFLQSGVG</sequence>
<protein>
    <submittedName>
        <fullName evidence="1">Uncharacterized protein</fullName>
    </submittedName>
</protein>
<evidence type="ECO:0000313" key="1">
    <source>
        <dbReference type="EMBL" id="EYB90810.1"/>
    </source>
</evidence>
<proteinExistence type="predicted"/>
<dbReference type="Proteomes" id="UP000024635">
    <property type="component" value="Unassembled WGS sequence"/>
</dbReference>